<feature type="region of interest" description="Disordered" evidence="6">
    <location>
        <begin position="62"/>
        <end position="102"/>
    </location>
</feature>
<evidence type="ECO:0000256" key="5">
    <source>
        <dbReference type="ARBA" id="ARBA00023242"/>
    </source>
</evidence>
<organism evidence="8 9">
    <name type="scientific">Favolaschia claudopus</name>
    <dbReference type="NCBI Taxonomy" id="2862362"/>
    <lineage>
        <taxon>Eukaryota</taxon>
        <taxon>Fungi</taxon>
        <taxon>Dikarya</taxon>
        <taxon>Basidiomycota</taxon>
        <taxon>Agaricomycotina</taxon>
        <taxon>Agaricomycetes</taxon>
        <taxon>Agaricomycetidae</taxon>
        <taxon>Agaricales</taxon>
        <taxon>Marasmiineae</taxon>
        <taxon>Mycenaceae</taxon>
        <taxon>Favolaschia</taxon>
    </lineage>
</organism>
<dbReference type="Pfam" id="PF00172">
    <property type="entry name" value="Zn_clus"/>
    <property type="match status" value="1"/>
</dbReference>
<evidence type="ECO:0000256" key="2">
    <source>
        <dbReference type="ARBA" id="ARBA00023015"/>
    </source>
</evidence>
<dbReference type="SUPFAM" id="SSF57701">
    <property type="entry name" value="Zn2/Cys6 DNA-binding domain"/>
    <property type="match status" value="1"/>
</dbReference>
<dbReference type="InterPro" id="IPR036864">
    <property type="entry name" value="Zn2-C6_fun-type_DNA-bd_sf"/>
</dbReference>
<dbReference type="PROSITE" id="PS00463">
    <property type="entry name" value="ZN2_CY6_FUNGAL_1"/>
    <property type="match status" value="1"/>
</dbReference>
<protein>
    <recommendedName>
        <fullName evidence="7">Zn(2)-C6 fungal-type domain-containing protein</fullName>
    </recommendedName>
</protein>
<evidence type="ECO:0000256" key="6">
    <source>
        <dbReference type="SAM" id="MobiDB-lite"/>
    </source>
</evidence>
<evidence type="ECO:0000256" key="4">
    <source>
        <dbReference type="ARBA" id="ARBA00023163"/>
    </source>
</evidence>
<evidence type="ECO:0000313" key="9">
    <source>
        <dbReference type="Proteomes" id="UP001362999"/>
    </source>
</evidence>
<keyword evidence="4" id="KW-0804">Transcription</keyword>
<keyword evidence="1" id="KW-0479">Metal-binding</keyword>
<dbReference type="InterPro" id="IPR050797">
    <property type="entry name" value="Carb_Metab_Trans_Reg"/>
</dbReference>
<evidence type="ECO:0000256" key="3">
    <source>
        <dbReference type="ARBA" id="ARBA00023125"/>
    </source>
</evidence>
<feature type="domain" description="Zn(2)-C6 fungal-type" evidence="7">
    <location>
        <begin position="22"/>
        <end position="55"/>
    </location>
</feature>
<sequence>MGAITKMSSQVHSPKRTRVYLACLACRKRKVKCMTNDMEQNPCERCVEKGLQCEYVLVADERNRPEGPPSPTSNFNPSSNPALGPGPRLQAGAGNYWPGYPAGQPTQQTYMYPGTGAPVPLHPPPGAFQFGGAPSHSPFMGGQQHVQTQQHAPGYASYRSGTPGHSSRSSESYADDSVRLSHPWPRR</sequence>
<dbReference type="InterPro" id="IPR001138">
    <property type="entry name" value="Zn2Cys6_DnaBD"/>
</dbReference>
<feature type="region of interest" description="Disordered" evidence="6">
    <location>
        <begin position="120"/>
        <end position="187"/>
    </location>
</feature>
<evidence type="ECO:0000313" key="8">
    <source>
        <dbReference type="EMBL" id="KAK7039718.1"/>
    </source>
</evidence>
<keyword evidence="3" id="KW-0238">DNA-binding</keyword>
<dbReference type="PROSITE" id="PS50048">
    <property type="entry name" value="ZN2_CY6_FUNGAL_2"/>
    <property type="match status" value="1"/>
</dbReference>
<keyword evidence="2" id="KW-0805">Transcription regulation</keyword>
<comment type="caution">
    <text evidence="8">The sequence shown here is derived from an EMBL/GenBank/DDBJ whole genome shotgun (WGS) entry which is preliminary data.</text>
</comment>
<dbReference type="EMBL" id="JAWWNJ010000016">
    <property type="protein sequence ID" value="KAK7039718.1"/>
    <property type="molecule type" value="Genomic_DNA"/>
</dbReference>
<dbReference type="CDD" id="cd00067">
    <property type="entry name" value="GAL4"/>
    <property type="match status" value="1"/>
</dbReference>
<proteinExistence type="predicted"/>
<dbReference type="Proteomes" id="UP001362999">
    <property type="component" value="Unassembled WGS sequence"/>
</dbReference>
<accession>A0AAW0CL50</accession>
<dbReference type="GO" id="GO:0003677">
    <property type="term" value="F:DNA binding"/>
    <property type="evidence" value="ECO:0007669"/>
    <property type="project" value="UniProtKB-KW"/>
</dbReference>
<feature type="compositionally biased region" description="Low complexity" evidence="6">
    <location>
        <begin position="72"/>
        <end position="81"/>
    </location>
</feature>
<dbReference type="AlphaFoldDB" id="A0AAW0CL50"/>
<dbReference type="PANTHER" id="PTHR31668:SF26">
    <property type="entry name" value="GLUCOSE TRANSPORT TRANSCRIPTION REGULATOR RGT1-RELATED"/>
    <property type="match status" value="1"/>
</dbReference>
<dbReference type="SMART" id="SM00066">
    <property type="entry name" value="GAL4"/>
    <property type="match status" value="1"/>
</dbReference>
<reference evidence="8 9" key="1">
    <citation type="journal article" date="2024" name="J Genomics">
        <title>Draft genome sequencing and assembly of Favolaschia claudopus CIRM-BRFM 2984 isolated from oak limbs.</title>
        <authorList>
            <person name="Navarro D."/>
            <person name="Drula E."/>
            <person name="Chaduli D."/>
            <person name="Cazenave R."/>
            <person name="Ahrendt S."/>
            <person name="Wang J."/>
            <person name="Lipzen A."/>
            <person name="Daum C."/>
            <person name="Barry K."/>
            <person name="Grigoriev I.V."/>
            <person name="Favel A."/>
            <person name="Rosso M.N."/>
            <person name="Martin F."/>
        </authorList>
    </citation>
    <scope>NUCLEOTIDE SEQUENCE [LARGE SCALE GENOMIC DNA]</scope>
    <source>
        <strain evidence="8 9">CIRM-BRFM 2984</strain>
    </source>
</reference>
<evidence type="ECO:0000256" key="1">
    <source>
        <dbReference type="ARBA" id="ARBA00022723"/>
    </source>
</evidence>
<dbReference type="GO" id="GO:0000981">
    <property type="term" value="F:DNA-binding transcription factor activity, RNA polymerase II-specific"/>
    <property type="evidence" value="ECO:0007669"/>
    <property type="project" value="InterPro"/>
</dbReference>
<dbReference type="PANTHER" id="PTHR31668">
    <property type="entry name" value="GLUCOSE TRANSPORT TRANSCRIPTION REGULATOR RGT1-RELATED-RELATED"/>
    <property type="match status" value="1"/>
</dbReference>
<keyword evidence="9" id="KW-1185">Reference proteome</keyword>
<name>A0AAW0CL50_9AGAR</name>
<dbReference type="Gene3D" id="4.10.240.10">
    <property type="entry name" value="Zn(2)-C6 fungal-type DNA-binding domain"/>
    <property type="match status" value="1"/>
</dbReference>
<gene>
    <name evidence="8" type="ORF">R3P38DRAFT_489804</name>
</gene>
<evidence type="ECO:0000259" key="7">
    <source>
        <dbReference type="PROSITE" id="PS50048"/>
    </source>
</evidence>
<keyword evidence="5" id="KW-0539">Nucleus</keyword>
<dbReference type="GO" id="GO:0008270">
    <property type="term" value="F:zinc ion binding"/>
    <property type="evidence" value="ECO:0007669"/>
    <property type="project" value="InterPro"/>
</dbReference>